<reference evidence="8" key="2">
    <citation type="submission" date="2023-06" db="EMBL/GenBank/DDBJ databases">
        <authorList>
            <consortium name="Lawrence Berkeley National Laboratory"/>
            <person name="Haridas S."/>
            <person name="Hensen N."/>
            <person name="Bonometti L."/>
            <person name="Westerberg I."/>
            <person name="Brannstrom I.O."/>
            <person name="Guillou S."/>
            <person name="Cros-Aarteil S."/>
            <person name="Calhoun S."/>
            <person name="Kuo A."/>
            <person name="Mondo S."/>
            <person name="Pangilinan J."/>
            <person name="Riley R."/>
            <person name="Labutti K."/>
            <person name="Andreopoulos B."/>
            <person name="Lipzen A."/>
            <person name="Chen C."/>
            <person name="Yanf M."/>
            <person name="Daum C."/>
            <person name="Ng V."/>
            <person name="Clum A."/>
            <person name="Steindorff A."/>
            <person name="Ohm R."/>
            <person name="Martin F."/>
            <person name="Silar P."/>
            <person name="Natvig D."/>
            <person name="Lalanne C."/>
            <person name="Gautier V."/>
            <person name="Ament-Velasquez S.L."/>
            <person name="Kruys A."/>
            <person name="Hutchinson M.I."/>
            <person name="Powell A.J."/>
            <person name="Barry K."/>
            <person name="Miller A.N."/>
            <person name="Grigoriev I.V."/>
            <person name="Debuchy R."/>
            <person name="Gladieux P."/>
            <person name="Thoren M.H."/>
            <person name="Johannesson H."/>
        </authorList>
    </citation>
    <scope>NUCLEOTIDE SEQUENCE</scope>
    <source>
        <strain evidence="8">CBS 958.72</strain>
    </source>
</reference>
<organism evidence="8 9">
    <name type="scientific">Lasiosphaeria ovina</name>
    <dbReference type="NCBI Taxonomy" id="92902"/>
    <lineage>
        <taxon>Eukaryota</taxon>
        <taxon>Fungi</taxon>
        <taxon>Dikarya</taxon>
        <taxon>Ascomycota</taxon>
        <taxon>Pezizomycotina</taxon>
        <taxon>Sordariomycetes</taxon>
        <taxon>Sordariomycetidae</taxon>
        <taxon>Sordariales</taxon>
        <taxon>Lasiosphaeriaceae</taxon>
        <taxon>Lasiosphaeria</taxon>
    </lineage>
</organism>
<dbReference type="PRINTS" id="PR00783">
    <property type="entry name" value="MINTRINSICP"/>
</dbReference>
<dbReference type="Gene3D" id="1.20.1080.10">
    <property type="entry name" value="Glycerol uptake facilitator protein"/>
    <property type="match status" value="1"/>
</dbReference>
<dbReference type="SUPFAM" id="SSF81338">
    <property type="entry name" value="Aquaporin-like"/>
    <property type="match status" value="1"/>
</dbReference>
<proteinExistence type="inferred from homology"/>
<feature type="compositionally biased region" description="Polar residues" evidence="6">
    <location>
        <begin position="18"/>
        <end position="28"/>
    </location>
</feature>
<evidence type="ECO:0008006" key="10">
    <source>
        <dbReference type="Google" id="ProtNLM"/>
    </source>
</evidence>
<comment type="caution">
    <text evidence="8">The sequence shown here is derived from an EMBL/GenBank/DDBJ whole genome shotgun (WGS) entry which is preliminary data.</text>
</comment>
<comment type="similarity">
    <text evidence="5">Belongs to the MIP/aquaporin (TC 1.A.8) family.</text>
</comment>
<evidence type="ECO:0000313" key="9">
    <source>
        <dbReference type="Proteomes" id="UP001287356"/>
    </source>
</evidence>
<evidence type="ECO:0000256" key="1">
    <source>
        <dbReference type="ARBA" id="ARBA00004141"/>
    </source>
</evidence>
<keyword evidence="2 5" id="KW-0812">Transmembrane</keyword>
<keyword evidence="5" id="KW-0813">Transport</keyword>
<evidence type="ECO:0000256" key="5">
    <source>
        <dbReference type="RuleBase" id="RU000477"/>
    </source>
</evidence>
<evidence type="ECO:0000256" key="4">
    <source>
        <dbReference type="ARBA" id="ARBA00023136"/>
    </source>
</evidence>
<dbReference type="Proteomes" id="UP001287356">
    <property type="component" value="Unassembled WGS sequence"/>
</dbReference>
<dbReference type="AlphaFoldDB" id="A0AAE0N0E0"/>
<keyword evidence="4 7" id="KW-0472">Membrane</keyword>
<protein>
    <recommendedName>
        <fullName evidence="10">Aquaporin-like protein</fullName>
    </recommendedName>
</protein>
<evidence type="ECO:0000256" key="7">
    <source>
        <dbReference type="SAM" id="Phobius"/>
    </source>
</evidence>
<dbReference type="Pfam" id="PF00230">
    <property type="entry name" value="MIP"/>
    <property type="match status" value="1"/>
</dbReference>
<comment type="subcellular location">
    <subcellularLocation>
        <location evidence="1">Membrane</location>
        <topology evidence="1">Multi-pass membrane protein</topology>
    </subcellularLocation>
</comment>
<feature type="transmembrane region" description="Helical" evidence="7">
    <location>
        <begin position="121"/>
        <end position="141"/>
    </location>
</feature>
<sequence length="175" mass="18877">MAVTSTNTSKRLEADAASTHTVPNTNGDETTRELSEPVRLNTRANDAAFDGAFNGSFAGAAGNVTEAPDLPWYRRPEYFTEGWADPVIWRSTIVECLATASMIYISGQFGLTLLSYKTNQVAGYVGIFNTLLLATFIYAVAPATGGHLNPMITFTTILCGLTPLSRGIRYDAAIR</sequence>
<dbReference type="InterPro" id="IPR023271">
    <property type="entry name" value="Aquaporin-like"/>
</dbReference>
<dbReference type="InterPro" id="IPR000425">
    <property type="entry name" value="MIP"/>
</dbReference>
<feature type="transmembrane region" description="Helical" evidence="7">
    <location>
        <begin position="147"/>
        <end position="165"/>
    </location>
</feature>
<evidence type="ECO:0000256" key="2">
    <source>
        <dbReference type="ARBA" id="ARBA00022692"/>
    </source>
</evidence>
<reference evidence="8" key="1">
    <citation type="journal article" date="2023" name="Mol. Phylogenet. Evol.">
        <title>Genome-scale phylogeny and comparative genomics of the fungal order Sordariales.</title>
        <authorList>
            <person name="Hensen N."/>
            <person name="Bonometti L."/>
            <person name="Westerberg I."/>
            <person name="Brannstrom I.O."/>
            <person name="Guillou S."/>
            <person name="Cros-Aarteil S."/>
            <person name="Calhoun S."/>
            <person name="Haridas S."/>
            <person name="Kuo A."/>
            <person name="Mondo S."/>
            <person name="Pangilinan J."/>
            <person name="Riley R."/>
            <person name="LaButti K."/>
            <person name="Andreopoulos B."/>
            <person name="Lipzen A."/>
            <person name="Chen C."/>
            <person name="Yan M."/>
            <person name="Daum C."/>
            <person name="Ng V."/>
            <person name="Clum A."/>
            <person name="Steindorff A."/>
            <person name="Ohm R.A."/>
            <person name="Martin F."/>
            <person name="Silar P."/>
            <person name="Natvig D.O."/>
            <person name="Lalanne C."/>
            <person name="Gautier V."/>
            <person name="Ament-Velasquez S.L."/>
            <person name="Kruys A."/>
            <person name="Hutchinson M.I."/>
            <person name="Powell A.J."/>
            <person name="Barry K."/>
            <person name="Miller A.N."/>
            <person name="Grigoriev I.V."/>
            <person name="Debuchy R."/>
            <person name="Gladieux P."/>
            <person name="Hiltunen Thoren M."/>
            <person name="Johannesson H."/>
        </authorList>
    </citation>
    <scope>NUCLEOTIDE SEQUENCE</scope>
    <source>
        <strain evidence="8">CBS 958.72</strain>
    </source>
</reference>
<gene>
    <name evidence="8" type="ORF">B0T24DRAFT_683137</name>
</gene>
<evidence type="ECO:0000256" key="6">
    <source>
        <dbReference type="SAM" id="MobiDB-lite"/>
    </source>
</evidence>
<keyword evidence="3 7" id="KW-1133">Transmembrane helix</keyword>
<name>A0AAE0N0E0_9PEZI</name>
<evidence type="ECO:0000313" key="8">
    <source>
        <dbReference type="EMBL" id="KAK3366087.1"/>
    </source>
</evidence>
<dbReference type="GO" id="GO:0015267">
    <property type="term" value="F:channel activity"/>
    <property type="evidence" value="ECO:0007669"/>
    <property type="project" value="InterPro"/>
</dbReference>
<accession>A0AAE0N0E0</accession>
<dbReference type="PANTHER" id="PTHR47002">
    <property type="entry name" value="AQUAPORIN-LIKE"/>
    <property type="match status" value="1"/>
</dbReference>
<dbReference type="GO" id="GO:0016020">
    <property type="term" value="C:membrane"/>
    <property type="evidence" value="ECO:0007669"/>
    <property type="project" value="UniProtKB-SubCell"/>
</dbReference>
<keyword evidence="9" id="KW-1185">Reference proteome</keyword>
<evidence type="ECO:0000256" key="3">
    <source>
        <dbReference type="ARBA" id="ARBA00022989"/>
    </source>
</evidence>
<dbReference type="EMBL" id="JAULSN010000008">
    <property type="protein sequence ID" value="KAK3366087.1"/>
    <property type="molecule type" value="Genomic_DNA"/>
</dbReference>
<feature type="region of interest" description="Disordered" evidence="6">
    <location>
        <begin position="1"/>
        <end position="35"/>
    </location>
</feature>
<dbReference type="PANTHER" id="PTHR47002:SF2">
    <property type="entry name" value="AQUAPORIN AQPAE.A-LIKE"/>
    <property type="match status" value="1"/>
</dbReference>